<dbReference type="OrthoDB" id="9801609at2"/>
<feature type="domain" description="Glycosyltransferase subfamily 4-like N-terminal" evidence="2">
    <location>
        <begin position="13"/>
        <end position="187"/>
    </location>
</feature>
<dbReference type="GO" id="GO:0016757">
    <property type="term" value="F:glycosyltransferase activity"/>
    <property type="evidence" value="ECO:0007669"/>
    <property type="project" value="InterPro"/>
</dbReference>
<dbReference type="PANTHER" id="PTHR45947">
    <property type="entry name" value="SULFOQUINOVOSYL TRANSFERASE SQD2"/>
    <property type="match status" value="1"/>
</dbReference>
<proteinExistence type="predicted"/>
<keyword evidence="3" id="KW-0808">Transferase</keyword>
<evidence type="ECO:0000259" key="1">
    <source>
        <dbReference type="Pfam" id="PF00534"/>
    </source>
</evidence>
<dbReference type="Pfam" id="PF00534">
    <property type="entry name" value="Glycos_transf_1"/>
    <property type="match status" value="1"/>
</dbReference>
<reference evidence="4" key="1">
    <citation type="submission" date="2017-08" db="EMBL/GenBank/DDBJ databases">
        <authorList>
            <person name="Grouzdev D.S."/>
            <person name="Gaisin V.A."/>
            <person name="Rysina M.S."/>
            <person name="Gorlenko V.M."/>
        </authorList>
    </citation>
    <scope>NUCLEOTIDE SEQUENCE [LARGE SCALE GENOMIC DNA]</scope>
    <source>
        <strain evidence="4">Kir15-3F</strain>
    </source>
</reference>
<dbReference type="RefSeq" id="WP_097643197.1">
    <property type="nucleotide sequence ID" value="NZ_NQWI01000018.1"/>
</dbReference>
<keyword evidence="4" id="KW-1185">Reference proteome</keyword>
<protein>
    <submittedName>
        <fullName evidence="3">Glycosyl transferase</fullName>
    </submittedName>
</protein>
<dbReference type="InterPro" id="IPR001296">
    <property type="entry name" value="Glyco_trans_1"/>
</dbReference>
<organism evidence="3 4">
    <name type="scientific">Candidatus Viridilinea mediisalina</name>
    <dbReference type="NCBI Taxonomy" id="2024553"/>
    <lineage>
        <taxon>Bacteria</taxon>
        <taxon>Bacillati</taxon>
        <taxon>Chloroflexota</taxon>
        <taxon>Chloroflexia</taxon>
        <taxon>Chloroflexales</taxon>
        <taxon>Chloroflexineae</taxon>
        <taxon>Oscillochloridaceae</taxon>
        <taxon>Candidatus Viridilinea</taxon>
    </lineage>
</organism>
<dbReference type="InterPro" id="IPR028098">
    <property type="entry name" value="Glyco_trans_4-like_N"/>
</dbReference>
<dbReference type="Pfam" id="PF13439">
    <property type="entry name" value="Glyco_transf_4"/>
    <property type="match status" value="1"/>
</dbReference>
<evidence type="ECO:0000259" key="2">
    <source>
        <dbReference type="Pfam" id="PF13439"/>
    </source>
</evidence>
<evidence type="ECO:0000313" key="3">
    <source>
        <dbReference type="EMBL" id="PDW03916.1"/>
    </source>
</evidence>
<dbReference type="AlphaFoldDB" id="A0A2A6RLY4"/>
<dbReference type="PANTHER" id="PTHR45947:SF3">
    <property type="entry name" value="SULFOQUINOVOSYL TRANSFERASE SQD2"/>
    <property type="match status" value="1"/>
</dbReference>
<dbReference type="EMBL" id="NQWI01000018">
    <property type="protein sequence ID" value="PDW03916.1"/>
    <property type="molecule type" value="Genomic_DNA"/>
</dbReference>
<comment type="caution">
    <text evidence="3">The sequence shown here is derived from an EMBL/GenBank/DDBJ whole genome shotgun (WGS) entry which is preliminary data.</text>
</comment>
<dbReference type="Proteomes" id="UP000220527">
    <property type="component" value="Unassembled WGS sequence"/>
</dbReference>
<feature type="domain" description="Glycosyl transferase family 1" evidence="1">
    <location>
        <begin position="198"/>
        <end position="327"/>
    </location>
</feature>
<evidence type="ECO:0000313" key="4">
    <source>
        <dbReference type="Proteomes" id="UP000220527"/>
    </source>
</evidence>
<name>A0A2A6RLY4_9CHLR</name>
<dbReference type="Gene3D" id="3.40.50.2000">
    <property type="entry name" value="Glycogen Phosphorylase B"/>
    <property type="match status" value="2"/>
</dbReference>
<gene>
    <name evidence="3" type="ORF">CJ255_06055</name>
</gene>
<sequence>MRVAIIHDYLNQYGGAERVLEALHDLYPHAPIFTSIYDPEVMPDYYRTWDIRTSFMQRIPGWRRQFRRYLVLYPTAFESFNLSGYDLILSSSSAFAKGVIPCPGALHVCYCHTPMRFAWRTGDYIEREGIKGLQAWLLPFALNYVRLWDVSTNHRVDGFVANSHEVAGRIARYYGRSAEVIPPPVDLPPYAPQPQGDFYLAGGRLIPYKRIELTVAACTQLGLPLKIFGDGRDRRRLEALAGPNVEFLGWVDEATRHELFARCRAYIFPGEEDFGITPLEVMAAGRPVIAYGAGGALETVLNGLTGRFFDHPSADVLAQAILTSQHDRYDPLLIRRHAESFGRTVFLKRMRNLIDELWEARQEGRVERVR</sequence>
<accession>A0A2A6RLY4</accession>
<dbReference type="SUPFAM" id="SSF53756">
    <property type="entry name" value="UDP-Glycosyltransferase/glycogen phosphorylase"/>
    <property type="match status" value="1"/>
</dbReference>
<dbReference type="InterPro" id="IPR050194">
    <property type="entry name" value="Glycosyltransferase_grp1"/>
</dbReference>